<sequence length="39" mass="4667">GFWILDFGLIPRINPGACTIKKFLVKWQLYVFSIYQRSF</sequence>
<reference evidence="1" key="1">
    <citation type="submission" date="2020-02" db="EMBL/GenBank/DDBJ databases">
        <authorList>
            <person name="Meier V. D."/>
        </authorList>
    </citation>
    <scope>NUCLEOTIDE SEQUENCE</scope>
    <source>
        <strain evidence="1">AVDCRST_MAG84</strain>
    </source>
</reference>
<dbReference type="EMBL" id="CADCTZ010000470">
    <property type="protein sequence ID" value="CAA9346014.1"/>
    <property type="molecule type" value="Genomic_DNA"/>
</dbReference>
<feature type="non-terminal residue" evidence="1">
    <location>
        <position position="1"/>
    </location>
</feature>
<feature type="non-terminal residue" evidence="1">
    <location>
        <position position="39"/>
    </location>
</feature>
<organism evidence="1">
    <name type="scientific">uncultured Microcoleus sp</name>
    <dbReference type="NCBI Taxonomy" id="259945"/>
    <lineage>
        <taxon>Bacteria</taxon>
        <taxon>Bacillati</taxon>
        <taxon>Cyanobacteriota</taxon>
        <taxon>Cyanophyceae</taxon>
        <taxon>Oscillatoriophycideae</taxon>
        <taxon>Oscillatoriales</taxon>
        <taxon>Microcoleaceae</taxon>
        <taxon>Microcoleus</taxon>
        <taxon>environmental samples</taxon>
    </lineage>
</organism>
<proteinExistence type="predicted"/>
<protein>
    <submittedName>
        <fullName evidence="1">Uncharacterized protein</fullName>
    </submittedName>
</protein>
<evidence type="ECO:0000313" key="1">
    <source>
        <dbReference type="EMBL" id="CAA9346014.1"/>
    </source>
</evidence>
<gene>
    <name evidence="1" type="ORF">AVDCRST_MAG84-2622</name>
</gene>
<dbReference type="AlphaFoldDB" id="A0A6J4LZY9"/>
<accession>A0A6J4LZY9</accession>
<name>A0A6J4LZY9_9CYAN</name>